<reference evidence="1" key="1">
    <citation type="journal article" date="2021" name="Open Biol.">
        <title>Shared evolutionary footprints suggest mitochondrial oxidative damage underlies multiple complex I losses in fungi.</title>
        <authorList>
            <person name="Schikora-Tamarit M.A."/>
            <person name="Marcet-Houben M."/>
            <person name="Nosek J."/>
            <person name="Gabaldon T."/>
        </authorList>
    </citation>
    <scope>NUCLEOTIDE SEQUENCE</scope>
    <source>
        <strain evidence="1">CBS2887</strain>
    </source>
</reference>
<evidence type="ECO:0000313" key="1">
    <source>
        <dbReference type="EMBL" id="KAH3688270.1"/>
    </source>
</evidence>
<protein>
    <submittedName>
        <fullName evidence="1">Uncharacterized protein</fullName>
    </submittedName>
</protein>
<keyword evidence="2" id="KW-1185">Reference proteome</keyword>
<dbReference type="AlphaFoldDB" id="A0A9P8QFM6"/>
<organism evidence="1 2">
    <name type="scientific">Wickerhamomyces pijperi</name>
    <name type="common">Yeast</name>
    <name type="synonym">Pichia pijperi</name>
    <dbReference type="NCBI Taxonomy" id="599730"/>
    <lineage>
        <taxon>Eukaryota</taxon>
        <taxon>Fungi</taxon>
        <taxon>Dikarya</taxon>
        <taxon>Ascomycota</taxon>
        <taxon>Saccharomycotina</taxon>
        <taxon>Saccharomycetes</taxon>
        <taxon>Phaffomycetales</taxon>
        <taxon>Wickerhamomycetaceae</taxon>
        <taxon>Wickerhamomyces</taxon>
    </lineage>
</organism>
<dbReference type="OrthoDB" id="4064185at2759"/>
<sequence>MLRASQITTRLSSSLIRRISANALPVSIRSTQSIRTYHVTNVCASTSTSTTAATSAPKVKRYRKRFQNKSLNIRDNEERQLILNRLNELLDLGKLAQFNELYSNVLERIDFERASVKEIYEPGFAPAVTEPETGPTVADTPDDEISKLINLSLRWNNAIIPSLLLLKDTTDVSRVSESTLQKVVGSLLLKDPLYEDMNLKLLQMILSKYEHQIPRLKPFQMSQLFDKFQGYPKLDVAKQIITMLQPRLSNRSIKIRFLNELIRIDSKLNNPAACYSHFQKLLSYQGTANTTVSQLDPRILRILLKTFNTNHKFTHLTTSIVSQLEDSQLANPLYVDQVLRTLTRNNDTERLNVLISELSSPGKINKQTLSLLLRINLTFANFQNVEVIVNKLLTEYTLDETDYCIIVKSLLKRHKFQDAMVFARGIPQRLKNASYITMIDHIVTSRTRSQLSDQNRVIINGLCEDIARDEANDEFWCLLSPIYFKYRIRLTFAVAPLREIQELYEISTKDFGTGAITTDKNPFKIDNDDEQEDGKVKKVIVSDSSRTVILKNILDKAISLKSTVTINWACLNLLELGFSKKDLKIDVYKKLDSKFISEIDILTKNVHSNQPIKRIGTKKVKFLEKREFLEGQM</sequence>
<dbReference type="EMBL" id="JAEUBG010000445">
    <property type="protein sequence ID" value="KAH3688270.1"/>
    <property type="molecule type" value="Genomic_DNA"/>
</dbReference>
<reference evidence="1" key="2">
    <citation type="submission" date="2021-01" db="EMBL/GenBank/DDBJ databases">
        <authorList>
            <person name="Schikora-Tamarit M.A."/>
        </authorList>
    </citation>
    <scope>NUCLEOTIDE SEQUENCE</scope>
    <source>
        <strain evidence="1">CBS2887</strain>
    </source>
</reference>
<gene>
    <name evidence="1" type="ORF">WICPIJ_000741</name>
</gene>
<evidence type="ECO:0000313" key="2">
    <source>
        <dbReference type="Proteomes" id="UP000774326"/>
    </source>
</evidence>
<comment type="caution">
    <text evidence="1">The sequence shown here is derived from an EMBL/GenBank/DDBJ whole genome shotgun (WGS) entry which is preliminary data.</text>
</comment>
<accession>A0A9P8QFM6</accession>
<proteinExistence type="predicted"/>
<name>A0A9P8QFM6_WICPI</name>
<dbReference type="Proteomes" id="UP000774326">
    <property type="component" value="Unassembled WGS sequence"/>
</dbReference>